<feature type="transmembrane region" description="Helical" evidence="7">
    <location>
        <begin position="239"/>
        <end position="259"/>
    </location>
</feature>
<feature type="transmembrane region" description="Helical" evidence="7">
    <location>
        <begin position="271"/>
        <end position="288"/>
    </location>
</feature>
<evidence type="ECO:0000256" key="5">
    <source>
        <dbReference type="ARBA" id="ARBA00023136"/>
    </source>
</evidence>
<reference evidence="8" key="1">
    <citation type="journal article" date="2023" name="Mol. Biol. Evol.">
        <title>Third-Generation Sequencing Reveals the Adaptive Role of the Epigenome in Three Deep-Sea Polychaetes.</title>
        <authorList>
            <person name="Perez M."/>
            <person name="Aroh O."/>
            <person name="Sun Y."/>
            <person name="Lan Y."/>
            <person name="Juniper S.K."/>
            <person name="Young C.R."/>
            <person name="Angers B."/>
            <person name="Qian P.Y."/>
        </authorList>
    </citation>
    <scope>NUCLEOTIDE SEQUENCE</scope>
    <source>
        <strain evidence="8">R07B-5</strain>
    </source>
</reference>
<dbReference type="SUPFAM" id="SSF103473">
    <property type="entry name" value="MFS general substrate transporter"/>
    <property type="match status" value="1"/>
</dbReference>
<dbReference type="Gene3D" id="1.20.1250.20">
    <property type="entry name" value="MFS general substrate transporter like domains"/>
    <property type="match status" value="1"/>
</dbReference>
<comment type="similarity">
    <text evidence="2">Belongs to the unc-93 family.</text>
</comment>
<gene>
    <name evidence="8" type="ORF">NP493_503g02060</name>
</gene>
<dbReference type="Pfam" id="PF05978">
    <property type="entry name" value="UNC-93"/>
    <property type="match status" value="1"/>
</dbReference>
<evidence type="ECO:0000256" key="1">
    <source>
        <dbReference type="ARBA" id="ARBA00004141"/>
    </source>
</evidence>
<protein>
    <submittedName>
        <fullName evidence="8">Uncharacterized protein</fullName>
    </submittedName>
</protein>
<evidence type="ECO:0000256" key="7">
    <source>
        <dbReference type="SAM" id="Phobius"/>
    </source>
</evidence>
<dbReference type="EMBL" id="JAODUO010000503">
    <property type="protein sequence ID" value="KAK2179248.1"/>
    <property type="molecule type" value="Genomic_DNA"/>
</dbReference>
<dbReference type="InterPro" id="IPR036259">
    <property type="entry name" value="MFS_trans_sf"/>
</dbReference>
<feature type="transmembrane region" description="Helical" evidence="7">
    <location>
        <begin position="522"/>
        <end position="541"/>
    </location>
</feature>
<feature type="compositionally biased region" description="Acidic residues" evidence="6">
    <location>
        <begin position="142"/>
        <end position="153"/>
    </location>
</feature>
<dbReference type="PANTHER" id="PTHR19444">
    <property type="entry name" value="UNC-93 RELATED"/>
    <property type="match status" value="1"/>
</dbReference>
<dbReference type="Proteomes" id="UP001209878">
    <property type="component" value="Unassembled WGS sequence"/>
</dbReference>
<dbReference type="AlphaFoldDB" id="A0AAD9KYQ4"/>
<dbReference type="InterPro" id="IPR051951">
    <property type="entry name" value="UNC-93_regulatory"/>
</dbReference>
<keyword evidence="5 7" id="KW-0472">Membrane</keyword>
<name>A0AAD9KYQ4_RIDPI</name>
<feature type="transmembrane region" description="Helical" evidence="7">
    <location>
        <begin position="338"/>
        <end position="361"/>
    </location>
</feature>
<feature type="transmembrane region" description="Helical" evidence="7">
    <location>
        <begin position="206"/>
        <end position="227"/>
    </location>
</feature>
<evidence type="ECO:0000313" key="8">
    <source>
        <dbReference type="EMBL" id="KAK2179248.1"/>
    </source>
</evidence>
<accession>A0AAD9KYQ4</accession>
<evidence type="ECO:0000256" key="2">
    <source>
        <dbReference type="ARBA" id="ARBA00009172"/>
    </source>
</evidence>
<evidence type="ECO:0000256" key="6">
    <source>
        <dbReference type="SAM" id="MobiDB-lite"/>
    </source>
</evidence>
<comment type="subcellular location">
    <subcellularLocation>
        <location evidence="1">Membrane</location>
        <topology evidence="1">Multi-pass membrane protein</topology>
    </subcellularLocation>
</comment>
<dbReference type="PANTHER" id="PTHR19444:SF13">
    <property type="entry name" value="PROTEIN UNC-93 HOMOLOG A"/>
    <property type="match status" value="1"/>
</dbReference>
<evidence type="ECO:0000313" key="9">
    <source>
        <dbReference type="Proteomes" id="UP001209878"/>
    </source>
</evidence>
<evidence type="ECO:0000256" key="4">
    <source>
        <dbReference type="ARBA" id="ARBA00022989"/>
    </source>
</evidence>
<feature type="transmembrane region" description="Helical" evidence="7">
    <location>
        <begin position="616"/>
        <end position="633"/>
    </location>
</feature>
<keyword evidence="4 7" id="KW-1133">Transmembrane helix</keyword>
<proteinExistence type="inferred from homology"/>
<feature type="transmembrane region" description="Helical" evidence="7">
    <location>
        <begin position="486"/>
        <end position="510"/>
    </location>
</feature>
<feature type="transmembrane region" description="Helical" evidence="7">
    <location>
        <begin position="553"/>
        <end position="581"/>
    </location>
</feature>
<feature type="transmembrane region" description="Helical" evidence="7">
    <location>
        <begin position="453"/>
        <end position="474"/>
    </location>
</feature>
<feature type="transmembrane region" description="Helical" evidence="7">
    <location>
        <begin position="294"/>
        <end position="317"/>
    </location>
</feature>
<comment type="caution">
    <text evidence="8">The sequence shown here is derived from an EMBL/GenBank/DDBJ whole genome shotgun (WGS) entry which is preliminary data.</text>
</comment>
<sequence length="655" mass="71894">MDKTQQNKFPSKLSMLAERLGSIYSSRHTMDGTSSYCSSKVNIVTEAVSVLPSLTSTFSLEQPRGIWLAGRETSNLSDAGQVSMSMQEGLQYDDYEDEFDNPDYTDTVKSNDSFLKRSLSVPARPNPYEEHRHMKDIFGGGGDDDEKLQDESEEDKKWRQTMDDLLENPEYVNSLESQSSQKVLLAKAAVKFASNSKAHAAVRHNYMRALIVLSVGFMQVFLAYMALRNLQSSLNSRGGLGLYVLTCAYAFLLIGCIFAPTIVQLLRPKRTILICMAGILVFILTNFYPVGYLLLPAACMVGFSLACLWTAHSTYMTNIAMSYATQEGKSIQQVLTKFNGIFFMMFQAAQIIGGALSSVILTMNDSSTTTTLNDSVSTVNLTEVSYKHCGASYSHSMAATDTIDISKSTVYVMLGIFATFATIGIIVILFCLDGLEGTMKKSALSIGGRLLATFTFLIDVRVVLLMGLMCYSFLQMSFMLGEFTKAFVTCSVGVQDVGYVMMTQAILSALSSFLSDKLQRQFGRTVVIFTAASVQMAMLIAMMTSQPSPDTVVVLFIIAGFWGFADGLLITQLISLFGLLFSDNKEAAFAGLKMCQSSAAVCFFVSAPYLDTSVKIFAMMVILVIAIVGYVVLETRLKRIHKQNATSNRKPGTPV</sequence>
<keyword evidence="3 7" id="KW-0812">Transmembrane</keyword>
<evidence type="ECO:0000256" key="3">
    <source>
        <dbReference type="ARBA" id="ARBA00022692"/>
    </source>
</evidence>
<keyword evidence="9" id="KW-1185">Reference proteome</keyword>
<dbReference type="InterPro" id="IPR010291">
    <property type="entry name" value="Ion_channel_UNC-93"/>
</dbReference>
<feature type="transmembrane region" description="Helical" evidence="7">
    <location>
        <begin position="410"/>
        <end position="432"/>
    </location>
</feature>
<feature type="region of interest" description="Disordered" evidence="6">
    <location>
        <begin position="137"/>
        <end position="157"/>
    </location>
</feature>
<organism evidence="8 9">
    <name type="scientific">Ridgeia piscesae</name>
    <name type="common">Tubeworm</name>
    <dbReference type="NCBI Taxonomy" id="27915"/>
    <lineage>
        <taxon>Eukaryota</taxon>
        <taxon>Metazoa</taxon>
        <taxon>Spiralia</taxon>
        <taxon>Lophotrochozoa</taxon>
        <taxon>Annelida</taxon>
        <taxon>Polychaeta</taxon>
        <taxon>Sedentaria</taxon>
        <taxon>Canalipalpata</taxon>
        <taxon>Sabellida</taxon>
        <taxon>Siboglinidae</taxon>
        <taxon>Ridgeia</taxon>
    </lineage>
</organism>
<dbReference type="GO" id="GO:0016020">
    <property type="term" value="C:membrane"/>
    <property type="evidence" value="ECO:0007669"/>
    <property type="project" value="UniProtKB-SubCell"/>
</dbReference>